<dbReference type="EMBL" id="MCGN01000001">
    <property type="protein sequence ID" value="ORZ03510.1"/>
    <property type="molecule type" value="Genomic_DNA"/>
</dbReference>
<keyword evidence="3" id="KW-1185">Reference proteome</keyword>
<dbReference type="Pfam" id="PF24102">
    <property type="entry name" value="FLAD1_M"/>
    <property type="match status" value="1"/>
</dbReference>
<sequence>MTAACCIIGDEILNGKTRDSNAHFLARFLFGLGIDLKKIEVVEDDYTAIADTVTHLSRKHDLVFTSGGIGPTHDDISYEAIARAYGLQTGIDKETCERMNTMMQARSADWKLTEARKRMAIFPQPSEIIRIDGLWVPVVVVNRNIHILPGIPRLFEQMVTAIQPRLESMARERGLFGYHRTQIATKKGEGDIAHFLSELQRRVKSENIKIGSYPRWGQSAEGIRVMVSVVGKGKAEVDAIGQEIAREIDGWAVDATDATKS</sequence>
<dbReference type="PANTHER" id="PTHR47675:SF1">
    <property type="entry name" value="MOLYBDOPTERIN BINDING DOMAIN PROTEIN (AFU_ORTHOLOGUE AFUA_5G11210)"/>
    <property type="match status" value="1"/>
</dbReference>
<dbReference type="SMART" id="SM00852">
    <property type="entry name" value="MoCF_biosynth"/>
    <property type="match status" value="1"/>
</dbReference>
<dbReference type="InterPro" id="IPR056596">
    <property type="entry name" value="FLAD1_M"/>
</dbReference>
<dbReference type="STRING" id="13706.A0A1X2HV96"/>
<dbReference type="PANTHER" id="PTHR47675">
    <property type="entry name" value="MOLYBDOPTERIN BINDING DOMAIN PROTEIN (AFU_ORTHOLOGUE AFUA_5G11210)"/>
    <property type="match status" value="1"/>
</dbReference>
<accession>A0A1X2HV96</accession>
<dbReference type="Pfam" id="PF00994">
    <property type="entry name" value="MoCF_biosynth"/>
    <property type="match status" value="1"/>
</dbReference>
<dbReference type="SUPFAM" id="SSF53218">
    <property type="entry name" value="Molybdenum cofactor biosynthesis proteins"/>
    <property type="match status" value="1"/>
</dbReference>
<evidence type="ECO:0000313" key="3">
    <source>
        <dbReference type="Proteomes" id="UP000242180"/>
    </source>
</evidence>
<dbReference type="CDD" id="cd00885">
    <property type="entry name" value="cinA"/>
    <property type="match status" value="1"/>
</dbReference>
<dbReference type="InterPro" id="IPR036425">
    <property type="entry name" value="MoaB/Mog-like_dom_sf"/>
</dbReference>
<dbReference type="Gene3D" id="3.40.980.10">
    <property type="entry name" value="MoaB/Mog-like domain"/>
    <property type="match status" value="1"/>
</dbReference>
<dbReference type="InterPro" id="IPR001453">
    <property type="entry name" value="MoaB/Mog_dom"/>
</dbReference>
<dbReference type="Proteomes" id="UP000242180">
    <property type="component" value="Unassembled WGS sequence"/>
</dbReference>
<comment type="caution">
    <text evidence="2">The sequence shown here is derived from an EMBL/GenBank/DDBJ whole genome shotgun (WGS) entry which is preliminary data.</text>
</comment>
<dbReference type="InParanoid" id="A0A1X2HV96"/>
<dbReference type="OMA" id="QFLFPHE"/>
<dbReference type="GO" id="GO:0047884">
    <property type="term" value="F:FAD diphosphatase activity"/>
    <property type="evidence" value="ECO:0007669"/>
    <property type="project" value="TreeGrafter"/>
</dbReference>
<dbReference type="GO" id="GO:0042726">
    <property type="term" value="P:flavin-containing compound metabolic process"/>
    <property type="evidence" value="ECO:0007669"/>
    <property type="project" value="TreeGrafter"/>
</dbReference>
<protein>
    <submittedName>
        <fullName evidence="2">MoaB/Mog domain-containing protein</fullName>
    </submittedName>
</protein>
<organism evidence="2 3">
    <name type="scientific">Syncephalastrum racemosum</name>
    <name type="common">Filamentous fungus</name>
    <dbReference type="NCBI Taxonomy" id="13706"/>
    <lineage>
        <taxon>Eukaryota</taxon>
        <taxon>Fungi</taxon>
        <taxon>Fungi incertae sedis</taxon>
        <taxon>Mucoromycota</taxon>
        <taxon>Mucoromycotina</taxon>
        <taxon>Mucoromycetes</taxon>
        <taxon>Mucorales</taxon>
        <taxon>Syncephalastraceae</taxon>
        <taxon>Syncephalastrum</taxon>
    </lineage>
</organism>
<evidence type="ECO:0000259" key="1">
    <source>
        <dbReference type="SMART" id="SM00852"/>
    </source>
</evidence>
<dbReference type="OrthoDB" id="448496at2759"/>
<evidence type="ECO:0000313" key="2">
    <source>
        <dbReference type="EMBL" id="ORZ03510.1"/>
    </source>
</evidence>
<name>A0A1X2HV96_SYNRA</name>
<reference evidence="2 3" key="1">
    <citation type="submission" date="2016-07" db="EMBL/GenBank/DDBJ databases">
        <title>Pervasive Adenine N6-methylation of Active Genes in Fungi.</title>
        <authorList>
            <consortium name="DOE Joint Genome Institute"/>
            <person name="Mondo S.J."/>
            <person name="Dannebaum R.O."/>
            <person name="Kuo R.C."/>
            <person name="Labutti K."/>
            <person name="Haridas S."/>
            <person name="Kuo A."/>
            <person name="Salamov A."/>
            <person name="Ahrendt S.R."/>
            <person name="Lipzen A."/>
            <person name="Sullivan W."/>
            <person name="Andreopoulos W.B."/>
            <person name="Clum A."/>
            <person name="Lindquist E."/>
            <person name="Daum C."/>
            <person name="Ramamoorthy G.K."/>
            <person name="Gryganskyi A."/>
            <person name="Culley D."/>
            <person name="Magnuson J.K."/>
            <person name="James T.Y."/>
            <person name="O'Malley M.A."/>
            <person name="Stajich J.E."/>
            <person name="Spatafora J.W."/>
            <person name="Visel A."/>
            <person name="Grigoriev I.V."/>
        </authorList>
    </citation>
    <scope>NUCLEOTIDE SEQUENCE [LARGE SCALE GENOMIC DNA]</scope>
    <source>
        <strain evidence="2 3">NRRL 2496</strain>
    </source>
</reference>
<proteinExistence type="predicted"/>
<feature type="domain" description="MoaB/Mog" evidence="1">
    <location>
        <begin position="4"/>
        <end position="169"/>
    </location>
</feature>
<dbReference type="AlphaFoldDB" id="A0A1X2HV96"/>
<gene>
    <name evidence="2" type="ORF">BCR43DRAFT_529043</name>
</gene>